<feature type="compositionally biased region" description="Acidic residues" evidence="1">
    <location>
        <begin position="140"/>
        <end position="151"/>
    </location>
</feature>
<organism evidence="3 4">
    <name type="scientific">Callosobruchus maculatus</name>
    <name type="common">Southern cowpea weevil</name>
    <name type="synonym">Pulse bruchid</name>
    <dbReference type="NCBI Taxonomy" id="64391"/>
    <lineage>
        <taxon>Eukaryota</taxon>
        <taxon>Metazoa</taxon>
        <taxon>Ecdysozoa</taxon>
        <taxon>Arthropoda</taxon>
        <taxon>Hexapoda</taxon>
        <taxon>Insecta</taxon>
        <taxon>Pterygota</taxon>
        <taxon>Neoptera</taxon>
        <taxon>Endopterygota</taxon>
        <taxon>Coleoptera</taxon>
        <taxon>Polyphaga</taxon>
        <taxon>Cucujiformia</taxon>
        <taxon>Chrysomeloidea</taxon>
        <taxon>Chrysomelidae</taxon>
        <taxon>Bruchinae</taxon>
        <taxon>Bruchini</taxon>
        <taxon>Callosobruchus</taxon>
    </lineage>
</organism>
<accession>A0A653BQD4</accession>
<dbReference type="EMBL" id="CAACVG010003819">
    <property type="protein sequence ID" value="VEN37811.1"/>
    <property type="molecule type" value="Genomic_DNA"/>
</dbReference>
<gene>
    <name evidence="3" type="ORF">CALMAC_LOCUS2927</name>
</gene>
<protein>
    <submittedName>
        <fullName evidence="3">Uncharacterized protein</fullName>
    </submittedName>
</protein>
<dbReference type="AlphaFoldDB" id="A0A653BQD4"/>
<feature type="region of interest" description="Disordered" evidence="1">
    <location>
        <begin position="137"/>
        <end position="167"/>
    </location>
</feature>
<reference evidence="3 4" key="1">
    <citation type="submission" date="2019-01" db="EMBL/GenBank/DDBJ databases">
        <authorList>
            <person name="Sayadi A."/>
        </authorList>
    </citation>
    <scope>NUCLEOTIDE SEQUENCE [LARGE SCALE GENOMIC DNA]</scope>
</reference>
<dbReference type="Proteomes" id="UP000410492">
    <property type="component" value="Unassembled WGS sequence"/>
</dbReference>
<feature type="transmembrane region" description="Helical" evidence="2">
    <location>
        <begin position="177"/>
        <end position="194"/>
    </location>
</feature>
<keyword evidence="2" id="KW-1133">Transmembrane helix</keyword>
<proteinExistence type="predicted"/>
<keyword evidence="2" id="KW-0812">Transmembrane</keyword>
<keyword evidence="2" id="KW-0472">Membrane</keyword>
<evidence type="ECO:0000256" key="1">
    <source>
        <dbReference type="SAM" id="MobiDB-lite"/>
    </source>
</evidence>
<feature type="transmembrane region" description="Helical" evidence="2">
    <location>
        <begin position="6"/>
        <end position="26"/>
    </location>
</feature>
<evidence type="ECO:0000313" key="3">
    <source>
        <dbReference type="EMBL" id="VEN37811.1"/>
    </source>
</evidence>
<keyword evidence="4" id="KW-1185">Reference proteome</keyword>
<dbReference type="OrthoDB" id="7429417at2759"/>
<sequence>MRLLRNYSDCFFLLCISFYILFFWFVEGAKATQNSSTEIKSAIEGLFRGGREYNLIYARLIGCAVQQDTRCFVNVAEDFLENKRNELLAQADREILQSTGGRADATNSPSQLAKSIEKIIFELSSLFKNGLGGLLSPRDGEEDLEDEEESVEETKDGVSSRGSGKQAKQARKKKQEIIWVAKLLILAAIIRAKIELALKLYQAAIQTKIFWVLVSLLFLNKVRLFIELKKSWEPKKQIFYEHAQHDHHYDGDIWGNEEGGGLWG</sequence>
<evidence type="ECO:0000313" key="4">
    <source>
        <dbReference type="Proteomes" id="UP000410492"/>
    </source>
</evidence>
<evidence type="ECO:0000256" key="2">
    <source>
        <dbReference type="SAM" id="Phobius"/>
    </source>
</evidence>
<name>A0A653BQD4_CALMS</name>